<accession>A0A2P4XF47</accession>
<evidence type="ECO:0000313" key="2">
    <source>
        <dbReference type="EMBL" id="POM64162.1"/>
    </source>
</evidence>
<comment type="caution">
    <text evidence="2">The sequence shown here is derived from an EMBL/GenBank/DDBJ whole genome shotgun (WGS) entry which is preliminary data.</text>
</comment>
<protein>
    <submittedName>
        <fullName evidence="2">Uncharacterized protein</fullName>
    </submittedName>
</protein>
<organism evidence="2 3">
    <name type="scientific">Phytophthora palmivora</name>
    <dbReference type="NCBI Taxonomy" id="4796"/>
    <lineage>
        <taxon>Eukaryota</taxon>
        <taxon>Sar</taxon>
        <taxon>Stramenopiles</taxon>
        <taxon>Oomycota</taxon>
        <taxon>Peronosporomycetes</taxon>
        <taxon>Peronosporales</taxon>
        <taxon>Peronosporaceae</taxon>
        <taxon>Phytophthora</taxon>
    </lineage>
</organism>
<evidence type="ECO:0000313" key="3">
    <source>
        <dbReference type="Proteomes" id="UP000237271"/>
    </source>
</evidence>
<reference evidence="2 3" key="1">
    <citation type="journal article" date="2017" name="Genome Biol. Evol.">
        <title>Phytophthora megakarya and P. palmivora, closely related causal agents of cacao black pod rot, underwent increases in genome sizes and gene numbers by different mechanisms.</title>
        <authorList>
            <person name="Ali S.S."/>
            <person name="Shao J."/>
            <person name="Lary D.J."/>
            <person name="Kronmiller B."/>
            <person name="Shen D."/>
            <person name="Strem M.D."/>
            <person name="Amoako-Attah I."/>
            <person name="Akrofi A.Y."/>
            <person name="Begoude B.A."/>
            <person name="Ten Hoopen G.M."/>
            <person name="Coulibaly K."/>
            <person name="Kebe B.I."/>
            <person name="Melnick R.L."/>
            <person name="Guiltinan M.J."/>
            <person name="Tyler B.M."/>
            <person name="Meinhardt L.W."/>
            <person name="Bailey B.A."/>
        </authorList>
    </citation>
    <scope>NUCLEOTIDE SEQUENCE [LARGE SCALE GENOMIC DNA]</scope>
    <source>
        <strain evidence="3">sbr112.9</strain>
    </source>
</reference>
<proteinExistence type="predicted"/>
<dbReference type="AlphaFoldDB" id="A0A2P4XF47"/>
<dbReference type="Proteomes" id="UP000237271">
    <property type="component" value="Unassembled WGS sequence"/>
</dbReference>
<dbReference type="EMBL" id="NCKW01011170">
    <property type="protein sequence ID" value="POM64162.1"/>
    <property type="molecule type" value="Genomic_DNA"/>
</dbReference>
<dbReference type="OrthoDB" id="123299at2759"/>
<feature type="region of interest" description="Disordered" evidence="1">
    <location>
        <begin position="1"/>
        <end position="51"/>
    </location>
</feature>
<keyword evidence="3" id="KW-1185">Reference proteome</keyword>
<gene>
    <name evidence="2" type="ORF">PHPALM_20346</name>
</gene>
<sequence>MTRVSPYPLRERTPTQLLSPSAHTARRRAQVTLDPSPGDADHHDADHDDADQHQHQLVVLPLVKDTVGSRDTSATMLDFFASNGATFSNILHRLWERFCSVLRQHDRTYQGNAIVWRMWANEIMRKLDRSTWEVDVLDLPPATVERLLRAADGEAGLHLASLSRSTRLALDIVNGAIADNHQLKNDWEAFGRRLDNQENALKARRDTLEGFLEDILLPLATYVSDPESTMENIPDTEHGP</sequence>
<evidence type="ECO:0000256" key="1">
    <source>
        <dbReference type="SAM" id="MobiDB-lite"/>
    </source>
</evidence>
<feature type="compositionally biased region" description="Basic and acidic residues" evidence="1">
    <location>
        <begin position="39"/>
        <end position="51"/>
    </location>
</feature>
<name>A0A2P4XF47_9STRA</name>